<dbReference type="Proteomes" id="UP001596312">
    <property type="component" value="Unassembled WGS sequence"/>
</dbReference>
<dbReference type="InterPro" id="IPR036188">
    <property type="entry name" value="FAD/NAD-bd_sf"/>
</dbReference>
<dbReference type="Gene3D" id="3.50.50.60">
    <property type="entry name" value="FAD/NAD(P)-binding domain"/>
    <property type="match status" value="2"/>
</dbReference>
<organism evidence="5 6">
    <name type="scientific">Halalkalicoccus tibetensis</name>
    <dbReference type="NCBI Taxonomy" id="175632"/>
    <lineage>
        <taxon>Archaea</taxon>
        <taxon>Methanobacteriati</taxon>
        <taxon>Methanobacteriota</taxon>
        <taxon>Stenosarchaea group</taxon>
        <taxon>Halobacteria</taxon>
        <taxon>Halobacteriales</taxon>
        <taxon>Halococcaceae</taxon>
        <taxon>Halalkalicoccus</taxon>
    </lineage>
</organism>
<evidence type="ECO:0000256" key="3">
    <source>
        <dbReference type="SAM" id="MobiDB-lite"/>
    </source>
</evidence>
<comment type="caution">
    <text evidence="5">The sequence shown here is derived from an EMBL/GenBank/DDBJ whole genome shotgun (WGS) entry which is preliminary data.</text>
</comment>
<sequence>MPAEYEVVVVGGGPGGLTAALYTTRLGHETALINREGGRYTAVEHVHNLIGVSEETTGREITELAFAQLEEYGADRYDDTVADIDVVGGEGENGGRRFRVGGRDVEALADRVVLATGFKDAPPSFPELTRYTGHGLHYCLHCDAYSLIDEPVFVFGHTESAAHAAMVLLNFTADVELLLNGAEPEWNEEVGKQLGAHPLEVREEEAVAVHPRDSEGPRPEIGAIEFADGTVREYTGGFAMYGSTYNNELAVSLGCELAEDGAVEVDDHGRTSVEGVYAVGDVTHGHNQTPIAMGDGAKAGIALHHELRTFPLSPDAIGSDGGETVDVEVPGLPDGIRETAREVNESDEHAGMTPGE</sequence>
<keyword evidence="2" id="KW-0560">Oxidoreductase</keyword>
<keyword evidence="6" id="KW-1185">Reference proteome</keyword>
<evidence type="ECO:0000313" key="6">
    <source>
        <dbReference type="Proteomes" id="UP001596312"/>
    </source>
</evidence>
<evidence type="ECO:0000256" key="2">
    <source>
        <dbReference type="ARBA" id="ARBA00023002"/>
    </source>
</evidence>
<dbReference type="EMBL" id="JBHSXQ010000002">
    <property type="protein sequence ID" value="MFC6904960.1"/>
    <property type="molecule type" value="Genomic_DNA"/>
</dbReference>
<feature type="domain" description="FAD/NAD(P)-binding" evidence="4">
    <location>
        <begin position="5"/>
        <end position="296"/>
    </location>
</feature>
<dbReference type="InterPro" id="IPR023753">
    <property type="entry name" value="FAD/NAD-binding_dom"/>
</dbReference>
<dbReference type="PRINTS" id="PR00469">
    <property type="entry name" value="PNDRDTASEII"/>
</dbReference>
<dbReference type="SUPFAM" id="SSF51905">
    <property type="entry name" value="FAD/NAD(P)-binding domain"/>
    <property type="match status" value="2"/>
</dbReference>
<dbReference type="InterPro" id="IPR050097">
    <property type="entry name" value="Ferredoxin-NADP_redctase_2"/>
</dbReference>
<dbReference type="Pfam" id="PF07992">
    <property type="entry name" value="Pyr_redox_2"/>
    <property type="match status" value="1"/>
</dbReference>
<evidence type="ECO:0000259" key="4">
    <source>
        <dbReference type="Pfam" id="PF07992"/>
    </source>
</evidence>
<feature type="compositionally biased region" description="Basic and acidic residues" evidence="3">
    <location>
        <begin position="335"/>
        <end position="350"/>
    </location>
</feature>
<evidence type="ECO:0000313" key="5">
    <source>
        <dbReference type="EMBL" id="MFC6904960.1"/>
    </source>
</evidence>
<gene>
    <name evidence="5" type="ORF">ACFQGH_07060</name>
</gene>
<dbReference type="RefSeq" id="WP_340603475.1">
    <property type="nucleotide sequence ID" value="NZ_JBBMXV010000002.1"/>
</dbReference>
<keyword evidence="1" id="KW-0285">Flavoprotein</keyword>
<accession>A0ABD5V4J7</accession>
<protein>
    <submittedName>
        <fullName evidence="5">NAD(P)/FAD-dependent oxidoreductase</fullName>
    </submittedName>
</protein>
<reference evidence="5 6" key="1">
    <citation type="journal article" date="2019" name="Int. J. Syst. Evol. Microbiol.">
        <title>The Global Catalogue of Microorganisms (GCM) 10K type strain sequencing project: providing services to taxonomists for standard genome sequencing and annotation.</title>
        <authorList>
            <consortium name="The Broad Institute Genomics Platform"/>
            <consortium name="The Broad Institute Genome Sequencing Center for Infectious Disease"/>
            <person name="Wu L."/>
            <person name="Ma J."/>
        </authorList>
    </citation>
    <scope>NUCLEOTIDE SEQUENCE [LARGE SCALE GENOMIC DNA]</scope>
    <source>
        <strain evidence="5 6">CGMCC 1.3240</strain>
    </source>
</reference>
<dbReference type="PANTHER" id="PTHR48105">
    <property type="entry name" value="THIOREDOXIN REDUCTASE 1-RELATED-RELATED"/>
    <property type="match status" value="1"/>
</dbReference>
<feature type="region of interest" description="Disordered" evidence="3">
    <location>
        <begin position="314"/>
        <end position="356"/>
    </location>
</feature>
<proteinExistence type="predicted"/>
<dbReference type="GO" id="GO:0016491">
    <property type="term" value="F:oxidoreductase activity"/>
    <property type="evidence" value="ECO:0007669"/>
    <property type="project" value="UniProtKB-KW"/>
</dbReference>
<dbReference type="AlphaFoldDB" id="A0ABD5V4J7"/>
<name>A0ABD5V4J7_9EURY</name>
<evidence type="ECO:0000256" key="1">
    <source>
        <dbReference type="ARBA" id="ARBA00022630"/>
    </source>
</evidence>
<dbReference type="PRINTS" id="PR00368">
    <property type="entry name" value="FADPNR"/>
</dbReference>